<dbReference type="InterPro" id="IPR000531">
    <property type="entry name" value="Beta-barrel_TonB"/>
</dbReference>
<evidence type="ECO:0000256" key="9">
    <source>
        <dbReference type="ARBA" id="ARBA00023077"/>
    </source>
</evidence>
<feature type="domain" description="TonB-dependent receptor-like beta-barrel" evidence="16">
    <location>
        <begin position="265"/>
        <end position="720"/>
    </location>
</feature>
<evidence type="ECO:0000256" key="12">
    <source>
        <dbReference type="PROSITE-ProRule" id="PRU01360"/>
    </source>
</evidence>
<dbReference type="PANTHER" id="PTHR32552:SF81">
    <property type="entry name" value="TONB-DEPENDENT OUTER MEMBRANE RECEPTOR"/>
    <property type="match status" value="1"/>
</dbReference>
<dbReference type="EMBL" id="PXYI01000005">
    <property type="protein sequence ID" value="PSJ39137.1"/>
    <property type="molecule type" value="Genomic_DNA"/>
</dbReference>
<evidence type="ECO:0000256" key="10">
    <source>
        <dbReference type="ARBA" id="ARBA00023136"/>
    </source>
</evidence>
<dbReference type="InterPro" id="IPR039426">
    <property type="entry name" value="TonB-dep_rcpt-like"/>
</dbReference>
<evidence type="ECO:0000256" key="2">
    <source>
        <dbReference type="ARBA" id="ARBA00022448"/>
    </source>
</evidence>
<keyword evidence="18" id="KW-0675">Receptor</keyword>
<feature type="short sequence motif" description="TonB C-terminal box" evidence="13">
    <location>
        <begin position="740"/>
        <end position="757"/>
    </location>
</feature>
<dbReference type="Pfam" id="PF00593">
    <property type="entry name" value="TonB_dep_Rec_b-barrel"/>
    <property type="match status" value="1"/>
</dbReference>
<keyword evidence="4" id="KW-0410">Iron transport</keyword>
<name>A0A2P7QME6_9SPHN</name>
<keyword evidence="6 15" id="KW-0732">Signal</keyword>
<feature type="chain" id="PRO_5015168984" evidence="15">
    <location>
        <begin position="19"/>
        <end position="757"/>
    </location>
</feature>
<protein>
    <submittedName>
        <fullName evidence="18">TonB-dependent receptor</fullName>
    </submittedName>
</protein>
<comment type="caution">
    <text evidence="18">The sequence shown here is derived from an EMBL/GenBank/DDBJ whole genome shotgun (WGS) entry which is preliminary data.</text>
</comment>
<evidence type="ECO:0000259" key="17">
    <source>
        <dbReference type="Pfam" id="PF07715"/>
    </source>
</evidence>
<keyword evidence="11 12" id="KW-0998">Cell outer membrane</keyword>
<keyword evidence="10 12" id="KW-0472">Membrane</keyword>
<dbReference type="OrthoDB" id="7313036at2"/>
<evidence type="ECO:0000256" key="5">
    <source>
        <dbReference type="ARBA" id="ARBA00022692"/>
    </source>
</evidence>
<evidence type="ECO:0000256" key="8">
    <source>
        <dbReference type="ARBA" id="ARBA00023065"/>
    </source>
</evidence>
<evidence type="ECO:0000256" key="11">
    <source>
        <dbReference type="ARBA" id="ARBA00023237"/>
    </source>
</evidence>
<feature type="signal peptide" evidence="15">
    <location>
        <begin position="1"/>
        <end position="18"/>
    </location>
</feature>
<evidence type="ECO:0000313" key="18">
    <source>
        <dbReference type="EMBL" id="PSJ39137.1"/>
    </source>
</evidence>
<evidence type="ECO:0000256" key="3">
    <source>
        <dbReference type="ARBA" id="ARBA00022452"/>
    </source>
</evidence>
<evidence type="ECO:0000256" key="1">
    <source>
        <dbReference type="ARBA" id="ARBA00004571"/>
    </source>
</evidence>
<dbReference type="AlphaFoldDB" id="A0A2P7QME6"/>
<keyword evidence="3 12" id="KW-1134">Transmembrane beta strand</keyword>
<dbReference type="Pfam" id="PF07715">
    <property type="entry name" value="Plug"/>
    <property type="match status" value="1"/>
</dbReference>
<dbReference type="SUPFAM" id="SSF56935">
    <property type="entry name" value="Porins"/>
    <property type="match status" value="1"/>
</dbReference>
<evidence type="ECO:0000259" key="16">
    <source>
        <dbReference type="Pfam" id="PF00593"/>
    </source>
</evidence>
<dbReference type="InterPro" id="IPR010917">
    <property type="entry name" value="TonB_rcpt_CS"/>
</dbReference>
<keyword evidence="5 12" id="KW-0812">Transmembrane</keyword>
<dbReference type="GO" id="GO:0006826">
    <property type="term" value="P:iron ion transport"/>
    <property type="evidence" value="ECO:0007669"/>
    <property type="project" value="UniProtKB-KW"/>
</dbReference>
<evidence type="ECO:0000256" key="13">
    <source>
        <dbReference type="PROSITE-ProRule" id="PRU10144"/>
    </source>
</evidence>
<keyword evidence="7" id="KW-0408">Iron</keyword>
<evidence type="ECO:0000313" key="19">
    <source>
        <dbReference type="Proteomes" id="UP000241167"/>
    </source>
</evidence>
<keyword evidence="19" id="KW-1185">Reference proteome</keyword>
<evidence type="ECO:0000256" key="15">
    <source>
        <dbReference type="SAM" id="SignalP"/>
    </source>
</evidence>
<dbReference type="PROSITE" id="PS01156">
    <property type="entry name" value="TONB_DEPENDENT_REC_2"/>
    <property type="match status" value="1"/>
</dbReference>
<sequence>MACASVLLAGVSHVPALAAEEVVAADTIADADAAPAGDSQEIFVTAQKIEQRAVDVPITISAISGAQMRELGVSDLDELSNYVPGLNIQEQSANNPGIVIRGITSDSGSSQQAARVTLYYNGVDISRSRGAYQDVYDIERIEVVKGPQATLFGTASTIGAISIISARPRPGFSGELTAGLGNLDQRLLSGHLNAGNDVVAGRIAFAWKKRDGYVENLDPVQDDLNGQDQLGVRGSLRFTPSPDVTADLILTYDRQRNPGTAFITNRVPPASQTGVFGPAWLGGSPLSKEVLGLSKLGLHRDVYDANFTLAWDFADDWTLTTVNGYREFDSLEVFDADGTRAWFLEFAEDAKGHQINHETRFAYDNGESFRTSFGWNFFHEKNSQTVPFSSDQRVFAACAARPGPLCIAPDGSVPAAAVGAPIPYRSIYSNRGENDSYSVFADGTWTPTPALELTAGARVLIEKRRSGYVSDVPNALNGRPLIANQVSTRGELYEVEDSFSALLPRFNILYRLSDRVNAYATISKGRRSPTVQIAARSTAAGPVPAITNIPEENVWNYEAGLKGSAGIASGSIGVFYQKYDNFQVNRTLDNGTTVTESAGTASNLGVEAELSLRPTSWLRLFANGAWIDGGIDDKAANGVYAGDRFRLQPKVQASGGFTIDAPLGGDLRVFATPSVTYRSRIYFEVPNTPEISQEAVTLVNVRAGISFADRYELAAFARNLLDEDYLLDAGNTGRAFGFPTFIPAEPRLYGLQLTARF</sequence>
<comment type="subcellular location">
    <subcellularLocation>
        <location evidence="1 12">Cell outer membrane</location>
        <topology evidence="1 12">Multi-pass membrane protein</topology>
    </subcellularLocation>
</comment>
<dbReference type="GO" id="GO:0009279">
    <property type="term" value="C:cell outer membrane"/>
    <property type="evidence" value="ECO:0007669"/>
    <property type="project" value="UniProtKB-SubCell"/>
</dbReference>
<organism evidence="18 19">
    <name type="scientific">Allosphingosinicella deserti</name>
    <dbReference type="NCBI Taxonomy" id="2116704"/>
    <lineage>
        <taxon>Bacteria</taxon>
        <taxon>Pseudomonadati</taxon>
        <taxon>Pseudomonadota</taxon>
        <taxon>Alphaproteobacteria</taxon>
        <taxon>Sphingomonadales</taxon>
        <taxon>Sphingomonadaceae</taxon>
        <taxon>Allosphingosinicella</taxon>
    </lineage>
</organism>
<dbReference type="PROSITE" id="PS52016">
    <property type="entry name" value="TONB_DEPENDENT_REC_3"/>
    <property type="match status" value="1"/>
</dbReference>
<evidence type="ECO:0000256" key="4">
    <source>
        <dbReference type="ARBA" id="ARBA00022496"/>
    </source>
</evidence>
<keyword evidence="2 12" id="KW-0813">Transport</keyword>
<dbReference type="InterPro" id="IPR012910">
    <property type="entry name" value="Plug_dom"/>
</dbReference>
<dbReference type="InterPro" id="IPR036942">
    <property type="entry name" value="Beta-barrel_TonB_sf"/>
</dbReference>
<dbReference type="PANTHER" id="PTHR32552">
    <property type="entry name" value="FERRICHROME IRON RECEPTOR-RELATED"/>
    <property type="match status" value="1"/>
</dbReference>
<dbReference type="Proteomes" id="UP000241167">
    <property type="component" value="Unassembled WGS sequence"/>
</dbReference>
<comment type="similarity">
    <text evidence="12 14">Belongs to the TonB-dependent receptor family.</text>
</comment>
<keyword evidence="9 14" id="KW-0798">TonB box</keyword>
<evidence type="ECO:0000256" key="14">
    <source>
        <dbReference type="RuleBase" id="RU003357"/>
    </source>
</evidence>
<dbReference type="CDD" id="cd01347">
    <property type="entry name" value="ligand_gated_channel"/>
    <property type="match status" value="1"/>
</dbReference>
<feature type="domain" description="TonB-dependent receptor plug" evidence="17">
    <location>
        <begin position="54"/>
        <end position="159"/>
    </location>
</feature>
<evidence type="ECO:0000256" key="6">
    <source>
        <dbReference type="ARBA" id="ARBA00022729"/>
    </source>
</evidence>
<dbReference type="Gene3D" id="2.40.170.20">
    <property type="entry name" value="TonB-dependent receptor, beta-barrel domain"/>
    <property type="match status" value="1"/>
</dbReference>
<proteinExistence type="inferred from homology"/>
<gene>
    <name evidence="18" type="ORF">C7I55_17095</name>
</gene>
<evidence type="ECO:0000256" key="7">
    <source>
        <dbReference type="ARBA" id="ARBA00023004"/>
    </source>
</evidence>
<reference evidence="18 19" key="1">
    <citation type="submission" date="2018-03" db="EMBL/GenBank/DDBJ databases">
        <title>The draft genome of Sphingosinicella sp. GL-C-18.</title>
        <authorList>
            <person name="Liu L."/>
            <person name="Li L."/>
            <person name="Liang L."/>
            <person name="Zhang X."/>
            <person name="Wang T."/>
        </authorList>
    </citation>
    <scope>NUCLEOTIDE SEQUENCE [LARGE SCALE GENOMIC DNA]</scope>
    <source>
        <strain evidence="18 19">GL-C-18</strain>
    </source>
</reference>
<keyword evidence="8" id="KW-0406">Ion transport</keyword>
<accession>A0A2P7QME6</accession>